<reference evidence="1" key="1">
    <citation type="submission" date="2022-02" db="EMBL/GenBank/DDBJ databases">
        <title>Vibrio sp. nov., a new bacterium isolated from Bohai sea, China.</title>
        <authorList>
            <person name="Yuan Y."/>
        </authorList>
    </citation>
    <scope>NUCLEOTIDE SEQUENCE</scope>
    <source>
        <strain evidence="1">DBSS07</strain>
    </source>
</reference>
<accession>A0A9X3HRQ1</accession>
<gene>
    <name evidence="1" type="ORF">MD483_09825</name>
</gene>
<evidence type="ECO:0000313" key="1">
    <source>
        <dbReference type="EMBL" id="MCW8334121.1"/>
    </source>
</evidence>
<dbReference type="Proteomes" id="UP001155586">
    <property type="component" value="Unassembled WGS sequence"/>
</dbReference>
<proteinExistence type="predicted"/>
<dbReference type="AlphaFoldDB" id="A0A9X3HRQ1"/>
<name>A0A9X3HRQ1_9VIBR</name>
<dbReference type="EMBL" id="JAKRRX010000046">
    <property type="protein sequence ID" value="MCW8334121.1"/>
    <property type="molecule type" value="Genomic_DNA"/>
</dbReference>
<organism evidence="1 2">
    <name type="scientific">Vibrio paucivorans</name>
    <dbReference type="NCBI Taxonomy" id="2829489"/>
    <lineage>
        <taxon>Bacteria</taxon>
        <taxon>Pseudomonadati</taxon>
        <taxon>Pseudomonadota</taxon>
        <taxon>Gammaproteobacteria</taxon>
        <taxon>Vibrionales</taxon>
        <taxon>Vibrionaceae</taxon>
        <taxon>Vibrio</taxon>
    </lineage>
</organism>
<dbReference type="RefSeq" id="WP_265687521.1">
    <property type="nucleotide sequence ID" value="NZ_JAKRRX010000046.1"/>
</dbReference>
<sequence length="195" mass="21941">MTTPTSSEQTDMVGTLAKYCEQLGLPTVGRLAERNQEWQQWCVEHDALFQHVLKAKPESSTNHHLLGLLTKSHIEITAKLSQHADSVVAMREAIAQSVGEEHSNKFGLPDCIQLDIITHAWLYVQGCMNMDYSLANDHAQNTAELLNRLYFTPATDVQATRVAYMESFYAGKAVFGEPSKPSFWQKLSDWINGRD</sequence>
<comment type="caution">
    <text evidence="1">The sequence shown here is derived from an EMBL/GenBank/DDBJ whole genome shotgun (WGS) entry which is preliminary data.</text>
</comment>
<keyword evidence="2" id="KW-1185">Reference proteome</keyword>
<evidence type="ECO:0000313" key="2">
    <source>
        <dbReference type="Proteomes" id="UP001155586"/>
    </source>
</evidence>
<protein>
    <submittedName>
        <fullName evidence="1">Uncharacterized protein</fullName>
    </submittedName>
</protein>